<dbReference type="GeneTree" id="ENSGT00940000153676"/>
<sequence length="196" mass="21785">NMLERKVDASCLKGSPARCIHRYLYRYRACGDQMLSAPPSLQVGACIVNQENKIVGIGYNGMPNGCNDDLLPWSRSADDRLNTKYPYVCHAELNAIMNKNSADVKGCTMYVALFPCNECAKLIIQAGLKEVVYLSDKYHDTPEMVASRRLLDMAGVQYRQFKPKRSEIVIDFNSINHRGSAGAVRTQQDGASTLDA</sequence>
<dbReference type="FunFam" id="3.40.140.10:FF:000021">
    <property type="entry name" value="Deoxycytidylate deaminase"/>
    <property type="match status" value="1"/>
</dbReference>
<keyword evidence="5" id="KW-0378">Hydrolase</keyword>
<keyword evidence="15" id="KW-1185">Reference proteome</keyword>
<evidence type="ECO:0000313" key="15">
    <source>
        <dbReference type="Proteomes" id="UP000265020"/>
    </source>
</evidence>
<dbReference type="InterPro" id="IPR016193">
    <property type="entry name" value="Cytidine_deaminase-like"/>
</dbReference>
<dbReference type="InterPro" id="IPR002125">
    <property type="entry name" value="CMP_dCMP_dom"/>
</dbReference>
<protein>
    <recommendedName>
        <fullName evidence="12">Deoxycytidylate deaminase</fullName>
        <ecNumber evidence="7">3.5.4.12</ecNumber>
    </recommendedName>
    <alternativeName>
        <fullName evidence="8">dCMP deaminase</fullName>
    </alternativeName>
</protein>
<evidence type="ECO:0000256" key="2">
    <source>
        <dbReference type="ARBA" id="ARBA00006576"/>
    </source>
</evidence>
<evidence type="ECO:0000256" key="9">
    <source>
        <dbReference type="ARBA" id="ARBA00050096"/>
    </source>
</evidence>
<evidence type="ECO:0000256" key="11">
    <source>
        <dbReference type="ARBA" id="ARBA00059334"/>
    </source>
</evidence>
<dbReference type="Gene3D" id="3.40.140.10">
    <property type="entry name" value="Cytidine Deaminase, domain 2"/>
    <property type="match status" value="1"/>
</dbReference>
<evidence type="ECO:0000256" key="8">
    <source>
        <dbReference type="ARBA" id="ARBA00041763"/>
    </source>
</evidence>
<dbReference type="Ensembl" id="ENSCVAT00000023514.1">
    <property type="protein sequence ID" value="ENSCVAP00000015442.1"/>
    <property type="gene ID" value="ENSCVAG00000018241.1"/>
</dbReference>
<evidence type="ECO:0000256" key="7">
    <source>
        <dbReference type="ARBA" id="ARBA00038938"/>
    </source>
</evidence>
<dbReference type="SUPFAM" id="SSF53927">
    <property type="entry name" value="Cytidine deaminase-like"/>
    <property type="match status" value="1"/>
</dbReference>
<dbReference type="GO" id="GO:0009165">
    <property type="term" value="P:nucleotide biosynthetic process"/>
    <property type="evidence" value="ECO:0007669"/>
    <property type="project" value="UniProtKB-KW"/>
</dbReference>
<proteinExistence type="inferred from homology"/>
<feature type="domain" description="CMP/dCMP-type deaminase" evidence="13">
    <location>
        <begin position="19"/>
        <end position="158"/>
    </location>
</feature>
<organism evidence="14 15">
    <name type="scientific">Cyprinodon variegatus</name>
    <name type="common">Sheepshead minnow</name>
    <dbReference type="NCBI Taxonomy" id="28743"/>
    <lineage>
        <taxon>Eukaryota</taxon>
        <taxon>Metazoa</taxon>
        <taxon>Chordata</taxon>
        <taxon>Craniata</taxon>
        <taxon>Vertebrata</taxon>
        <taxon>Euteleostomi</taxon>
        <taxon>Actinopterygii</taxon>
        <taxon>Neopterygii</taxon>
        <taxon>Teleostei</taxon>
        <taxon>Neoteleostei</taxon>
        <taxon>Acanthomorphata</taxon>
        <taxon>Ovalentaria</taxon>
        <taxon>Atherinomorphae</taxon>
        <taxon>Cyprinodontiformes</taxon>
        <taxon>Cyprinodontidae</taxon>
        <taxon>Cyprinodon</taxon>
    </lineage>
</organism>
<evidence type="ECO:0000256" key="4">
    <source>
        <dbReference type="ARBA" id="ARBA00022727"/>
    </source>
</evidence>
<keyword evidence="3" id="KW-0479">Metal-binding</keyword>
<reference evidence="14" key="1">
    <citation type="submission" date="2025-08" db="UniProtKB">
        <authorList>
            <consortium name="Ensembl"/>
        </authorList>
    </citation>
    <scope>IDENTIFICATION</scope>
</reference>
<evidence type="ECO:0000256" key="5">
    <source>
        <dbReference type="ARBA" id="ARBA00022801"/>
    </source>
</evidence>
<evidence type="ECO:0000313" key="14">
    <source>
        <dbReference type="Ensembl" id="ENSCVAP00000015442.1"/>
    </source>
</evidence>
<dbReference type="InterPro" id="IPR016192">
    <property type="entry name" value="APOBEC/CMP_deaminase_Zn-bd"/>
</dbReference>
<dbReference type="PROSITE" id="PS51747">
    <property type="entry name" value="CYT_DCMP_DEAMINASES_2"/>
    <property type="match status" value="1"/>
</dbReference>
<evidence type="ECO:0000256" key="1">
    <source>
        <dbReference type="ARBA" id="ARBA00001947"/>
    </source>
</evidence>
<reference evidence="14" key="2">
    <citation type="submission" date="2025-09" db="UniProtKB">
        <authorList>
            <consortium name="Ensembl"/>
        </authorList>
    </citation>
    <scope>IDENTIFICATION</scope>
</reference>
<evidence type="ECO:0000259" key="13">
    <source>
        <dbReference type="PROSITE" id="PS51747"/>
    </source>
</evidence>
<dbReference type="PANTHER" id="PTHR11086:SF18">
    <property type="entry name" value="DEOXYCYTIDYLATE DEAMINASE"/>
    <property type="match status" value="1"/>
</dbReference>
<keyword evidence="4" id="KW-0545">Nucleotide biosynthesis</keyword>
<keyword evidence="6" id="KW-0862">Zinc</keyword>
<name>A0A3Q2D9N6_CYPVA</name>
<comment type="similarity">
    <text evidence="2">Belongs to the cytidine and deoxycytidylate deaminase family.</text>
</comment>
<evidence type="ECO:0000256" key="12">
    <source>
        <dbReference type="ARBA" id="ARBA00071582"/>
    </source>
</evidence>
<dbReference type="CDD" id="cd01286">
    <property type="entry name" value="deoxycytidylate_deaminase"/>
    <property type="match status" value="1"/>
</dbReference>
<dbReference type="InterPro" id="IPR035105">
    <property type="entry name" value="Deoxycytidylate_deaminase_dom"/>
</dbReference>
<dbReference type="InterPro" id="IPR015517">
    <property type="entry name" value="dCMP_deaminase-rel"/>
</dbReference>
<dbReference type="GO" id="GO:0005737">
    <property type="term" value="C:cytoplasm"/>
    <property type="evidence" value="ECO:0007669"/>
    <property type="project" value="TreeGrafter"/>
</dbReference>
<dbReference type="Proteomes" id="UP000265020">
    <property type="component" value="Unassembled WGS sequence"/>
</dbReference>
<dbReference type="EC" id="3.5.4.12" evidence="7"/>
<comment type="function">
    <text evidence="11">Catalyzes the deamination of dCMP to dUMP, providing the nucleoside monophosphate substrate for the thymidylate synthase/TYMS. Also, part of a nucleotide salvage pathway that eliminates epigenetically modified 5-hydroxymethyl-dCMP (hmdCMP) in a two-step process entailing deamination to cytotoxic 5-hydroxymethyl-dUMP (hmdUMP), followed by its hydrolysis into 5-hydroxymethyluracil (hmU) and 2-deoxy-D-ribose 5-phosphate (deoxyribosephosphate). Catalyzes the first step in that pathway, the deamination of 5-hydroxymethyl-dCMP (hmdCMP).</text>
</comment>
<evidence type="ECO:0000256" key="10">
    <source>
        <dbReference type="ARBA" id="ARBA00051515"/>
    </source>
</evidence>
<dbReference type="STRING" id="28743.ENSCVAP00000015442"/>
<dbReference type="GO" id="GO:0004132">
    <property type="term" value="F:dCMP deaminase activity"/>
    <property type="evidence" value="ECO:0007669"/>
    <property type="project" value="UniProtKB-EC"/>
</dbReference>
<evidence type="ECO:0000256" key="6">
    <source>
        <dbReference type="ARBA" id="ARBA00022833"/>
    </source>
</evidence>
<dbReference type="PROSITE" id="PS00903">
    <property type="entry name" value="CYT_DCMP_DEAMINASES_1"/>
    <property type="match status" value="1"/>
</dbReference>
<comment type="cofactor">
    <cofactor evidence="1">
        <name>Zn(2+)</name>
        <dbReference type="ChEBI" id="CHEBI:29105"/>
    </cofactor>
</comment>
<dbReference type="OMA" id="HQPQMKE"/>
<dbReference type="Pfam" id="PF00383">
    <property type="entry name" value="dCMP_cyt_deam_1"/>
    <property type="match status" value="1"/>
</dbReference>
<comment type="catalytic activity">
    <reaction evidence="10">
        <text>dCMP + H2O + H(+) = dUMP + NH4(+)</text>
        <dbReference type="Rhea" id="RHEA:22924"/>
        <dbReference type="ChEBI" id="CHEBI:15377"/>
        <dbReference type="ChEBI" id="CHEBI:15378"/>
        <dbReference type="ChEBI" id="CHEBI:28938"/>
        <dbReference type="ChEBI" id="CHEBI:57566"/>
        <dbReference type="ChEBI" id="CHEBI:246422"/>
        <dbReference type="EC" id="3.5.4.12"/>
    </reaction>
    <physiologicalReaction direction="left-to-right" evidence="10">
        <dbReference type="Rhea" id="RHEA:22925"/>
    </physiologicalReaction>
</comment>
<dbReference type="GO" id="GO:0008270">
    <property type="term" value="F:zinc ion binding"/>
    <property type="evidence" value="ECO:0007669"/>
    <property type="project" value="InterPro"/>
</dbReference>
<dbReference type="AlphaFoldDB" id="A0A3Q2D9N6"/>
<accession>A0A3Q2D9N6</accession>
<dbReference type="PANTHER" id="PTHR11086">
    <property type="entry name" value="DEOXYCYTIDYLATE DEAMINASE-RELATED"/>
    <property type="match status" value="1"/>
</dbReference>
<evidence type="ECO:0000256" key="3">
    <source>
        <dbReference type="ARBA" id="ARBA00022723"/>
    </source>
</evidence>
<comment type="catalytic activity">
    <reaction evidence="9">
        <text>5-hydroxymethyl-dCMP + H2O + H(+) = 5-hydroxymethyl-dUMP + NH4(+)</text>
        <dbReference type="Rhea" id="RHEA:77175"/>
        <dbReference type="ChEBI" id="CHEBI:15377"/>
        <dbReference type="ChEBI" id="CHEBI:15378"/>
        <dbReference type="ChEBI" id="CHEBI:28938"/>
        <dbReference type="ChEBI" id="CHEBI:57962"/>
        <dbReference type="ChEBI" id="CHEBI:90409"/>
    </reaction>
    <physiologicalReaction direction="left-to-right" evidence="9">
        <dbReference type="Rhea" id="RHEA:77176"/>
    </physiologicalReaction>
</comment>